<comment type="subunit">
    <text evidence="6">Forms a complex with KhpA.</text>
</comment>
<keyword evidence="3 6" id="KW-0133">Cell shape</keyword>
<dbReference type="OrthoDB" id="9794483at2"/>
<dbReference type="GO" id="GO:0071555">
    <property type="term" value="P:cell wall organization"/>
    <property type="evidence" value="ECO:0007669"/>
    <property type="project" value="UniProtKB-KW"/>
</dbReference>
<keyword evidence="4 6" id="KW-0143">Chaperone</keyword>
<dbReference type="PANTHER" id="PTHR35800">
    <property type="entry name" value="PROTEIN JAG"/>
    <property type="match status" value="1"/>
</dbReference>
<organism evidence="8 9">
    <name type="scientific">Halobacillus alkaliphilus</name>
    <dbReference type="NCBI Taxonomy" id="396056"/>
    <lineage>
        <taxon>Bacteria</taxon>
        <taxon>Bacillati</taxon>
        <taxon>Bacillota</taxon>
        <taxon>Bacilli</taxon>
        <taxon>Bacillales</taxon>
        <taxon>Bacillaceae</taxon>
        <taxon>Halobacillus</taxon>
    </lineage>
</organism>
<keyword evidence="5 6" id="KW-0961">Cell wall biogenesis/degradation</keyword>
<dbReference type="Gene3D" id="3.30.300.20">
    <property type="match status" value="1"/>
</dbReference>
<evidence type="ECO:0000256" key="1">
    <source>
        <dbReference type="ARBA" id="ARBA00022490"/>
    </source>
</evidence>
<evidence type="ECO:0000313" key="9">
    <source>
        <dbReference type="Proteomes" id="UP000198897"/>
    </source>
</evidence>
<dbReference type="SMART" id="SM00393">
    <property type="entry name" value="R3H"/>
    <property type="match status" value="1"/>
</dbReference>
<proteinExistence type="inferred from homology"/>
<keyword evidence="1 6" id="KW-0963">Cytoplasm</keyword>
<keyword evidence="2 6" id="KW-0694">RNA-binding</keyword>
<dbReference type="GO" id="GO:0009252">
    <property type="term" value="P:peptidoglycan biosynthetic process"/>
    <property type="evidence" value="ECO:0007669"/>
    <property type="project" value="UniProtKB-UniRule"/>
</dbReference>
<dbReference type="Pfam" id="PF13083">
    <property type="entry name" value="KH_KhpA-B"/>
    <property type="match status" value="1"/>
</dbReference>
<dbReference type="GO" id="GO:0005737">
    <property type="term" value="C:cytoplasm"/>
    <property type="evidence" value="ECO:0007669"/>
    <property type="project" value="UniProtKB-SubCell"/>
</dbReference>
<dbReference type="InterPro" id="IPR001374">
    <property type="entry name" value="R3H_dom"/>
</dbReference>
<dbReference type="InterPro" id="IPR015946">
    <property type="entry name" value="KH_dom-like_a/b"/>
</dbReference>
<comment type="subcellular location">
    <subcellularLocation>
        <location evidence="6">Cytoplasm</location>
    </subcellularLocation>
</comment>
<dbReference type="CDD" id="cd02644">
    <property type="entry name" value="R3H_jag"/>
    <property type="match status" value="1"/>
</dbReference>
<dbReference type="CDD" id="cd02414">
    <property type="entry name" value="KH-II_Jag"/>
    <property type="match status" value="1"/>
</dbReference>
<sequence length="204" mass="22747">MKQITATGTTVDEAVQSALEQLQTSKDQVQVDVIDEGKKGFLGFGSKPAIVKVSIQKNPVQDAELFITEVAKQMGAPVQVKTEVKDRDIAMELEGEKIAMLIGKRGQTLNSLQYLTQLAVNRESDQFYNVMLDAEGYRARRKETLENLAKRLAEKAISSGKEVKLEPMPSYERKIIHSALQNHKKVVTDSDGNDPRRHVVIRPS</sequence>
<comment type="function">
    <text evidence="6">A probable RNA chaperone. Forms a complex with KhpA which binds to cellular RNA and controls its expression. Plays a role in peptidoglycan (PG) homeostasis and cell length regulation.</text>
</comment>
<evidence type="ECO:0000256" key="2">
    <source>
        <dbReference type="ARBA" id="ARBA00022884"/>
    </source>
</evidence>
<dbReference type="EMBL" id="FOOG01000004">
    <property type="protein sequence ID" value="SFF65673.1"/>
    <property type="molecule type" value="Genomic_DNA"/>
</dbReference>
<comment type="domain">
    <text evidence="6">Has an N-terminal Jag-N domain and 2 RNA-binding domains (KH and R3H).</text>
</comment>
<gene>
    <name evidence="6" type="primary">khpB</name>
    <name evidence="6" type="synonym">eloR</name>
    <name evidence="8" type="ORF">SAMN05216353_104147</name>
</gene>
<dbReference type="HAMAP" id="MF_00867">
    <property type="entry name" value="KhpB"/>
    <property type="match status" value="1"/>
</dbReference>
<dbReference type="Pfam" id="PF14804">
    <property type="entry name" value="Jag_N"/>
    <property type="match status" value="1"/>
</dbReference>
<evidence type="ECO:0000256" key="4">
    <source>
        <dbReference type="ARBA" id="ARBA00023186"/>
    </source>
</evidence>
<dbReference type="PANTHER" id="PTHR35800:SF1">
    <property type="entry name" value="RNA-BINDING PROTEIN KHPB"/>
    <property type="match status" value="1"/>
</dbReference>
<comment type="similarity">
    <text evidence="6">Belongs to the KhpB RNA-binding protein family.</text>
</comment>
<dbReference type="Pfam" id="PF01424">
    <property type="entry name" value="R3H"/>
    <property type="match status" value="1"/>
</dbReference>
<protein>
    <recommendedName>
        <fullName evidence="6">RNA-binding protein KhpB</fullName>
    </recommendedName>
    <alternativeName>
        <fullName evidence="6">RNA-binding protein EloR</fullName>
    </alternativeName>
</protein>
<dbReference type="InterPro" id="IPR034079">
    <property type="entry name" value="R3H_KhpB"/>
</dbReference>
<dbReference type="RefSeq" id="WP_089750500.1">
    <property type="nucleotide sequence ID" value="NZ_FOOG01000004.1"/>
</dbReference>
<dbReference type="InterPro" id="IPR032782">
    <property type="entry name" value="KhpB_N"/>
</dbReference>
<dbReference type="NCBIfam" id="NF041568">
    <property type="entry name" value="Jag_EloR"/>
    <property type="match status" value="1"/>
</dbReference>
<accession>A0A1I2KGS4</accession>
<dbReference type="Proteomes" id="UP000198897">
    <property type="component" value="Unassembled WGS sequence"/>
</dbReference>
<evidence type="ECO:0000256" key="3">
    <source>
        <dbReference type="ARBA" id="ARBA00022960"/>
    </source>
</evidence>
<evidence type="ECO:0000259" key="7">
    <source>
        <dbReference type="PROSITE" id="PS51061"/>
    </source>
</evidence>
<feature type="domain" description="R3H" evidence="7">
    <location>
        <begin position="139"/>
        <end position="204"/>
    </location>
</feature>
<evidence type="ECO:0000313" key="8">
    <source>
        <dbReference type="EMBL" id="SFF65673.1"/>
    </source>
</evidence>
<evidence type="ECO:0000256" key="5">
    <source>
        <dbReference type="ARBA" id="ARBA00023316"/>
    </source>
</evidence>
<dbReference type="InterPro" id="IPR038247">
    <property type="entry name" value="Jag_N_dom_sf"/>
</dbReference>
<dbReference type="InterPro" id="IPR039247">
    <property type="entry name" value="KhpB"/>
</dbReference>
<evidence type="ECO:0000256" key="6">
    <source>
        <dbReference type="HAMAP-Rule" id="MF_00867"/>
    </source>
</evidence>
<name>A0A1I2KGS4_9BACI</name>
<comment type="caution">
    <text evidence="6">Lacks conserved residue(s) required for the propagation of feature annotation.</text>
</comment>
<dbReference type="Gene3D" id="3.30.1370.50">
    <property type="entry name" value="R3H-like domain"/>
    <property type="match status" value="1"/>
</dbReference>
<reference evidence="9" key="1">
    <citation type="submission" date="2016-10" db="EMBL/GenBank/DDBJ databases">
        <authorList>
            <person name="Varghese N."/>
            <person name="Submissions S."/>
        </authorList>
    </citation>
    <scope>NUCLEOTIDE SEQUENCE [LARGE SCALE GENOMIC DNA]</scope>
    <source>
        <strain evidence="9">FP5</strain>
    </source>
</reference>
<keyword evidence="9" id="KW-1185">Reference proteome</keyword>
<dbReference type="GO" id="GO:0008360">
    <property type="term" value="P:regulation of cell shape"/>
    <property type="evidence" value="ECO:0007669"/>
    <property type="project" value="UniProtKB-KW"/>
</dbReference>
<dbReference type="AlphaFoldDB" id="A0A1I2KGS4"/>
<dbReference type="GO" id="GO:0003723">
    <property type="term" value="F:RNA binding"/>
    <property type="evidence" value="ECO:0007669"/>
    <property type="project" value="UniProtKB-UniRule"/>
</dbReference>
<dbReference type="SUPFAM" id="SSF82708">
    <property type="entry name" value="R3H domain"/>
    <property type="match status" value="1"/>
</dbReference>
<dbReference type="InterPro" id="IPR036867">
    <property type="entry name" value="R3H_dom_sf"/>
</dbReference>
<dbReference type="InterPro" id="IPR038008">
    <property type="entry name" value="Jag_KH"/>
</dbReference>
<dbReference type="PROSITE" id="PS51061">
    <property type="entry name" value="R3H"/>
    <property type="match status" value="1"/>
</dbReference>
<dbReference type="SMART" id="SM01245">
    <property type="entry name" value="Jag_N"/>
    <property type="match status" value="1"/>
</dbReference>
<dbReference type="Gene3D" id="3.30.30.80">
    <property type="entry name" value="probable RNA-binding protein from clostridium symbiosum atcc 14940"/>
    <property type="match status" value="1"/>
</dbReference>